<evidence type="ECO:0008006" key="3">
    <source>
        <dbReference type="Google" id="ProtNLM"/>
    </source>
</evidence>
<comment type="caution">
    <text evidence="1">The sequence shown here is derived from an EMBL/GenBank/DDBJ whole genome shotgun (WGS) entry which is preliminary data.</text>
</comment>
<protein>
    <recommendedName>
        <fullName evidence="3">F-box domain-containing protein</fullName>
    </recommendedName>
</protein>
<sequence>MESIATPPRSRPFFPTLLPEIIYSICECLRSDDLFNLLFTCKRIYPIAHKQLWRSLNFERYQGYTPEGVAYFYPDKWNRVVNVDIDRERHPTGITDRTLGLGWKHVRHINIGAIVLFRNRALCTRLTEKFRDGSLMPRSLHLSSLRALDWHPYGRRNDSDTPIPDRAAFLEILKSYSLSKSPASFSTTFDVNHTIFDALALFDTPKITKLSLKVFIDIGAIWSDVPELITAVTNLISSLPSLRKLSYTSRNITTSPPDAYPPWPIESISLPFVIISGWNDPIQPPPFPKPYPDDITITSVTITSLKSITGQLSPSIPNGLIRRIFETNKSLDTPSRELILQNQTSQKTDLHLSYMTSQTEKHSEDLKSKSAPPWCPRPPRNDFYYHPDQPEEFEEQFVLSYLARLTKQMAEKTEMRDIDEITNTMIARLTLFFSDSNLQSLDVALWKD</sequence>
<proteinExistence type="predicted"/>
<dbReference type="AlphaFoldDB" id="A0AAV9VY49"/>
<dbReference type="SUPFAM" id="SSF81383">
    <property type="entry name" value="F-box domain"/>
    <property type="match status" value="1"/>
</dbReference>
<reference evidence="1 2" key="1">
    <citation type="submission" date="2023-08" db="EMBL/GenBank/DDBJ databases">
        <authorList>
            <person name="Palmer J.M."/>
        </authorList>
    </citation>
    <scope>NUCLEOTIDE SEQUENCE [LARGE SCALE GENOMIC DNA]</scope>
    <source>
        <strain evidence="1 2">TWF481</strain>
    </source>
</reference>
<dbReference type="EMBL" id="JAVHJL010000008">
    <property type="protein sequence ID" value="KAK6498758.1"/>
    <property type="molecule type" value="Genomic_DNA"/>
</dbReference>
<dbReference type="Proteomes" id="UP001370758">
    <property type="component" value="Unassembled WGS sequence"/>
</dbReference>
<name>A0AAV9VY49_9PEZI</name>
<evidence type="ECO:0000313" key="1">
    <source>
        <dbReference type="EMBL" id="KAK6498758.1"/>
    </source>
</evidence>
<gene>
    <name evidence="1" type="ORF">TWF481_011333</name>
</gene>
<keyword evidence="2" id="KW-1185">Reference proteome</keyword>
<dbReference type="InterPro" id="IPR036047">
    <property type="entry name" value="F-box-like_dom_sf"/>
</dbReference>
<organism evidence="1 2">
    <name type="scientific">Arthrobotrys musiformis</name>
    <dbReference type="NCBI Taxonomy" id="47236"/>
    <lineage>
        <taxon>Eukaryota</taxon>
        <taxon>Fungi</taxon>
        <taxon>Dikarya</taxon>
        <taxon>Ascomycota</taxon>
        <taxon>Pezizomycotina</taxon>
        <taxon>Orbiliomycetes</taxon>
        <taxon>Orbiliales</taxon>
        <taxon>Orbiliaceae</taxon>
        <taxon>Arthrobotrys</taxon>
    </lineage>
</organism>
<accession>A0AAV9VY49</accession>
<evidence type="ECO:0000313" key="2">
    <source>
        <dbReference type="Proteomes" id="UP001370758"/>
    </source>
</evidence>